<dbReference type="GO" id="GO:0000105">
    <property type="term" value="P:L-histidine biosynthetic process"/>
    <property type="evidence" value="ECO:0007669"/>
    <property type="project" value="UniProtKB-KW"/>
</dbReference>
<organism evidence="6">
    <name type="scientific">bioreactor metagenome</name>
    <dbReference type="NCBI Taxonomy" id="1076179"/>
    <lineage>
        <taxon>unclassified sequences</taxon>
        <taxon>metagenomes</taxon>
        <taxon>ecological metagenomes</taxon>
    </lineage>
</organism>
<evidence type="ECO:0000256" key="1">
    <source>
        <dbReference type="ARBA" id="ARBA00004496"/>
    </source>
</evidence>
<dbReference type="Pfam" id="PF13393">
    <property type="entry name" value="tRNA-synt_His"/>
    <property type="match status" value="1"/>
</dbReference>
<dbReference type="InterPro" id="IPR004516">
    <property type="entry name" value="HisRS/HisZ"/>
</dbReference>
<dbReference type="GO" id="GO:0004821">
    <property type="term" value="F:histidine-tRNA ligase activity"/>
    <property type="evidence" value="ECO:0007669"/>
    <property type="project" value="TreeGrafter"/>
</dbReference>
<dbReference type="GO" id="GO:0016757">
    <property type="term" value="F:glycosyltransferase activity"/>
    <property type="evidence" value="ECO:0007669"/>
    <property type="project" value="UniProtKB-KW"/>
</dbReference>
<evidence type="ECO:0000256" key="4">
    <source>
        <dbReference type="ARBA" id="ARBA00023102"/>
    </source>
</evidence>
<dbReference type="CDD" id="cd00773">
    <property type="entry name" value="HisRS-like_core"/>
    <property type="match status" value="1"/>
</dbReference>
<dbReference type="EMBL" id="VSSQ01005711">
    <property type="protein sequence ID" value="MPM30152.1"/>
    <property type="molecule type" value="Genomic_DNA"/>
</dbReference>
<gene>
    <name evidence="6" type="primary">hisZ_10</name>
    <name evidence="6" type="ORF">SDC9_76697</name>
</gene>
<feature type="domain" description="Class II Histidinyl-tRNA synthetase (HisRS)-like catalytic core" evidence="5">
    <location>
        <begin position="87"/>
        <end position="391"/>
    </location>
</feature>
<keyword evidence="2" id="KW-0963">Cytoplasm</keyword>
<dbReference type="AlphaFoldDB" id="A0A644YNE6"/>
<accession>A0A644YNE6</accession>
<keyword evidence="4" id="KW-0368">Histidine biosynthesis</keyword>
<dbReference type="PANTHER" id="PTHR43707">
    <property type="entry name" value="HISTIDYL-TRNA SYNTHETASE"/>
    <property type="match status" value="1"/>
</dbReference>
<dbReference type="SUPFAM" id="SSF55681">
    <property type="entry name" value="Class II aaRS and biotin synthetases"/>
    <property type="match status" value="1"/>
</dbReference>
<dbReference type="HAMAP" id="MF_00125">
    <property type="entry name" value="HisZ"/>
    <property type="match status" value="1"/>
</dbReference>
<dbReference type="PANTHER" id="PTHR43707:SF6">
    <property type="entry name" value="ATP PHOSPHORIBOSYLTRANSFERASE REGULATORY SUBUNIT"/>
    <property type="match status" value="1"/>
</dbReference>
<dbReference type="GO" id="GO:0006427">
    <property type="term" value="P:histidyl-tRNA aminoacylation"/>
    <property type="evidence" value="ECO:0007669"/>
    <property type="project" value="TreeGrafter"/>
</dbReference>
<evidence type="ECO:0000259" key="5">
    <source>
        <dbReference type="Pfam" id="PF13393"/>
    </source>
</evidence>
<dbReference type="GO" id="GO:0005737">
    <property type="term" value="C:cytoplasm"/>
    <property type="evidence" value="ECO:0007669"/>
    <property type="project" value="UniProtKB-SubCell"/>
</dbReference>
<evidence type="ECO:0000313" key="6">
    <source>
        <dbReference type="EMBL" id="MPM30152.1"/>
    </source>
</evidence>
<keyword evidence="6" id="KW-0808">Transferase</keyword>
<comment type="caution">
    <text evidence="6">The sequence shown here is derived from an EMBL/GenBank/DDBJ whole genome shotgun (WGS) entry which is preliminary data.</text>
</comment>
<dbReference type="InterPro" id="IPR004517">
    <property type="entry name" value="HisZ"/>
</dbReference>
<evidence type="ECO:0000256" key="3">
    <source>
        <dbReference type="ARBA" id="ARBA00022605"/>
    </source>
</evidence>
<keyword evidence="3" id="KW-0028">Amino-acid biosynthesis</keyword>
<evidence type="ECO:0000256" key="2">
    <source>
        <dbReference type="ARBA" id="ARBA00022490"/>
    </source>
</evidence>
<keyword evidence="6" id="KW-0328">Glycosyltransferase</keyword>
<protein>
    <submittedName>
        <fullName evidence="6">ATP phosphoribosyltransferase regulatory subunit</fullName>
    </submittedName>
</protein>
<reference evidence="6" key="1">
    <citation type="submission" date="2019-08" db="EMBL/GenBank/DDBJ databases">
        <authorList>
            <person name="Kucharzyk K."/>
            <person name="Murdoch R.W."/>
            <person name="Higgins S."/>
            <person name="Loffler F."/>
        </authorList>
    </citation>
    <scope>NUCLEOTIDE SEQUENCE</scope>
</reference>
<proteinExistence type="inferred from homology"/>
<name>A0A644YNE6_9ZZZZ</name>
<dbReference type="Gene3D" id="3.30.930.10">
    <property type="entry name" value="Bira Bifunctional Protein, Domain 2"/>
    <property type="match status" value="1"/>
</dbReference>
<dbReference type="InterPro" id="IPR045864">
    <property type="entry name" value="aa-tRNA-synth_II/BPL/LPL"/>
</dbReference>
<sequence>MRFKGCGKSTVYKDCRTVVYSFQRGALFYAYILYPSPQVERACRRHGRLVACLRGAKEDFKPPRIRGLFCLEELLNMEQRIFCPQGYRDELYPRSLRRRRMEMRITEYLAGSGYQMVDTPEVEYYDLYARYDMPVGQEQMVKFVDSTGRLVVLRPDFTLPAARIMSSALSARRTPIKLFYTGRVYRVGGRGGEVSSGQTGGEIYGESGIWPAAECIMTIWGAMERCGVSDFKVELGDVDIARGLLREAGVPEAELPGALRAIDEKNAVELARLMSGLNLTPEKARLILELPFLIGDPLTVTERFRMLGGNPDSCERLLTLCEQLRQSGLGERVILDLGMHPKFDYYTGLVFRGYAEGAADLVFAGGCYDSLLRLLGRDMTACGFALYTDRIFEAARVRGAPERRVLLLYGEGGFAQAHARARLLASLDVPTLTVPAEDVKDPTTYMAENGCDTVERYGDL</sequence>
<comment type="subcellular location">
    <subcellularLocation>
        <location evidence="1">Cytoplasm</location>
    </subcellularLocation>
</comment>
<dbReference type="InterPro" id="IPR041715">
    <property type="entry name" value="HisRS-like_core"/>
</dbReference>